<dbReference type="SUPFAM" id="SSF141072">
    <property type="entry name" value="CalX-like"/>
    <property type="match status" value="2"/>
</dbReference>
<dbReference type="SUPFAM" id="SSF49384">
    <property type="entry name" value="Carbohydrate-binding domain"/>
    <property type="match status" value="1"/>
</dbReference>
<dbReference type="EMBL" id="JACICA010000003">
    <property type="protein sequence ID" value="MBB3702465.1"/>
    <property type="molecule type" value="Genomic_DNA"/>
</dbReference>
<protein>
    <recommendedName>
        <fullName evidence="2">Bacterial repeat domain-containing protein</fullName>
    </recommendedName>
</protein>
<evidence type="ECO:0000313" key="4">
    <source>
        <dbReference type="Proteomes" id="UP000541425"/>
    </source>
</evidence>
<organism evidence="3 4">
    <name type="scientific">Alloprevotella rava</name>
    <dbReference type="NCBI Taxonomy" id="671218"/>
    <lineage>
        <taxon>Bacteria</taxon>
        <taxon>Pseudomonadati</taxon>
        <taxon>Bacteroidota</taxon>
        <taxon>Bacteroidia</taxon>
        <taxon>Bacteroidales</taxon>
        <taxon>Prevotellaceae</taxon>
        <taxon>Alloprevotella</taxon>
    </lineage>
</organism>
<dbReference type="Gene3D" id="2.60.40.680">
    <property type="match status" value="1"/>
</dbReference>
<feature type="domain" description="Bacterial repeat" evidence="2">
    <location>
        <begin position="2242"/>
        <end position="2286"/>
    </location>
</feature>
<keyword evidence="1" id="KW-0732">Signal</keyword>
<evidence type="ECO:0000259" key="2">
    <source>
        <dbReference type="Pfam" id="PF18998"/>
    </source>
</evidence>
<gene>
    <name evidence="3" type="ORF">FHS60_000923</name>
</gene>
<dbReference type="GO" id="GO:0030246">
    <property type="term" value="F:carbohydrate binding"/>
    <property type="evidence" value="ECO:0007669"/>
    <property type="project" value="InterPro"/>
</dbReference>
<reference evidence="3 4" key="1">
    <citation type="submission" date="2020-08" db="EMBL/GenBank/DDBJ databases">
        <title>Genomic Encyclopedia of Type Strains, Phase IV (KMG-IV): sequencing the most valuable type-strain genomes for metagenomic binning, comparative biology and taxonomic classification.</title>
        <authorList>
            <person name="Goeker M."/>
        </authorList>
    </citation>
    <scope>NUCLEOTIDE SEQUENCE [LARGE SCALE GENOMIC DNA]</scope>
    <source>
        <strain evidence="3 4">DSM 22548</strain>
    </source>
</reference>
<dbReference type="Gene3D" id="2.60.40.1120">
    <property type="entry name" value="Carboxypeptidase-like, regulatory domain"/>
    <property type="match status" value="1"/>
</dbReference>
<dbReference type="SUPFAM" id="SSF49478">
    <property type="entry name" value="Cna protein B-type domain"/>
    <property type="match status" value="1"/>
</dbReference>
<feature type="signal peptide" evidence="1">
    <location>
        <begin position="1"/>
        <end position="21"/>
    </location>
</feature>
<dbReference type="Pfam" id="PF18998">
    <property type="entry name" value="Flg_new_2"/>
    <property type="match status" value="2"/>
</dbReference>
<dbReference type="InterPro" id="IPR038081">
    <property type="entry name" value="CalX-like_sf"/>
</dbReference>
<dbReference type="Gene3D" id="2.60.40.10">
    <property type="entry name" value="Immunoglobulins"/>
    <property type="match status" value="2"/>
</dbReference>
<dbReference type="Gene3D" id="2.60.40.2030">
    <property type="match status" value="1"/>
</dbReference>
<dbReference type="InterPro" id="IPR044060">
    <property type="entry name" value="Bacterial_rp_domain"/>
</dbReference>
<feature type="domain" description="Bacterial repeat" evidence="2">
    <location>
        <begin position="2343"/>
        <end position="2405"/>
    </location>
</feature>
<evidence type="ECO:0000313" key="3">
    <source>
        <dbReference type="EMBL" id="MBB3702465.1"/>
    </source>
</evidence>
<dbReference type="RefSeq" id="WP_183695505.1">
    <property type="nucleotide sequence ID" value="NZ_JACICA010000003.1"/>
</dbReference>
<dbReference type="InterPro" id="IPR013783">
    <property type="entry name" value="Ig-like_fold"/>
</dbReference>
<accession>A0A7W5UIF5</accession>
<name>A0A7W5UIF5_9BACT</name>
<proteinExistence type="predicted"/>
<feature type="chain" id="PRO_5031556088" description="Bacterial repeat domain-containing protein" evidence="1">
    <location>
        <begin position="22"/>
        <end position="2639"/>
    </location>
</feature>
<dbReference type="InterPro" id="IPR008965">
    <property type="entry name" value="CBM2/CBM3_carb-bd_dom_sf"/>
</dbReference>
<dbReference type="Proteomes" id="UP000541425">
    <property type="component" value="Unassembled WGS sequence"/>
</dbReference>
<sequence length="2639" mass="289142">MNIRHFFSFVVLMLCSLVVQAQTNILQVPDMDYAAGKRLDIPVEMENTSNVVAVQFDIQLPYHSVADSLLPSRLKGHEMTVTKLSFYKYHSDFAYRVIIYSANNNELIGSSGALATFSVKLPENLENGKKLNVKLHNVILSDRDGKNVATGSKDGVITVKLVPRPDLVPTDVKVAQTQASPKDLLDFNWTVRNQGDSIAAAGWTEKIFLQNEDGTKVYVGMTSYEGVLAKGASVNRSLQLQLDEFPAINGNVRPIVQILPAADCGEITLDQGNNTAAADNYSLYVKKYLVLTPYQKPIPENSTSVYACELRRTGDISFSETFKVKVTDRNGNEGRLRLMDEGKVTFVRGTSRAYIGVQPVNDDIVSPDDVMLLIVNSELNNGYGMVRDTLHIEEDELASLTLTLDKQDYNEGDIIHGTLTAERLFSGLLTVNLAIENQERFSIPRRVIFAEGATTANFDIKVLDDKLPANDITVKLTATAKRYTPANVLFLLHDNDMPAISLTLTPKTVGENAGPQAIYGTVTRSEVTDNKITVKLSDDSQGDIYYSVRTLTLPPGTTTAHFPLGVVDNNNKEGDRMVHIRAAVYMTDCDCDAIGDKQGAVSDSILITDDDGPMLSVTTSKPTVLEGDESGTRLTVRRNTETSSPLTVELKSDGTDVELPSSVTIPAGQSSVTVTFKALANGVQEGDRTVSVTATANGFSTGSCWMLISDRTLPDAAFGTLSLSKTQVDAGSNVDATILLKNIGAAPLPAGVIIQLLQDGKEISSMPLPEALPVASERELTMHFRASDVPGDYRITAVVNSGKKVVELLYLNNKSEAADLKVLSLYTFTIAADKAVYNEGDTIRLTGQAMKSGAGDVNQLRVEPYIIFNGDRQALEVQTDASGHYETNYVLPTGYRGSFSYGVCIPGEKLTDEMGTFNVYGFERTSKDFLKHEVFKGEPYQGSIMLKNMTGLSLHNITPTITSNAGEYLLEMTPIAELSGSNTVAFQYTLTGQKRTVGRSWERVELKLTSEEGATLPLTLYCYTREHHAKLVANIDNITTSVTKDQSRTYPVQLSNTGLAETGRIKIVLPEGLSSFISLVTPQDVPSLKKGESTTVMLRFTAGNKDINAIQKGSFAINCANGNGITVHFNVKVVSESKGNFHVRVRDENTIYGNKEGEHPYVENASVQIKDVNTGALIVEGKTDADGRVNFDNLNEGYYSLYVTADKHGNHQQNILVSPGETTELLATISYQAISVTWDVEETEVEDEYSIVPTLVYETQVPVPVVRMTLPDTVALDRIEKGRATLFNILLRNDGLIAAQNVRVNLPKVNGFTFQPLMEVFGITLGAGQSKTIPVRVTHATPSSGTRRQAPVENNIPCSTSIQVNYEWPCGENMKVAWVANIMMLSADQYKCTGKKKPGSTAGYVSNDNVDPADLIGINPEDLPSAGYSSGSESSVESMAKLLCTMLECIPFDIPYESCFATGQSIASGDSAMAYGILSGNWETLSCLAELVKKAMPYDEYLNCVKGIYNNSFIRQERKAPSGKPEMPEQLRAYTKKAYPYVDYLKTSSLIYDEFSGTTSILNILTPQLATSLHRIDSVLMAQHAQGKLEQVDTLKIPLYAQPGQSETSLEAELTGLMPNGVANIQGFRLRHYVDRIKNNFRIADGLAATSDNYMHRTILDKYTAHLDSCQQAMVDLGFASWEELVKSANRDKQEFFDNQSANTCAKVKLEIDQKLVLTRQAFRGTLTIENSMETELKDIDLKVTATNLLGELATSHEMQINFEKITGFAGALEGPWTLGGKSKGVATILFIPTKYAAPDTVTTYSFGGTLNFTADGESRSRNLWPVKLQVKPSPELDLTYFMQRDIYGDNPLTKDVVEPVVPAEFSVLIHNKGRGEATNVRILKEQPKVVENAKGQNVNFAIVASSLNGQPQALALDSTIATDFGNIAPDSSSYATWYLTSSLLGHFTGYNVNASHVTSYGNPDLSLLDRVTIHELIHSVNASVGTQKRRGWVVNDEEDELSQPDRIYLSDGTNEPVDPVSDMSTLKSLGNSKFELKLTVPQKGWFYTAVPDPTQSLGKIVSVRNQTTGEDVDPQNFWQTRYTMQDGFDPVRDNRLHLVAYAGSPVSMTYVITFEPTPEKRLVVDSIRTVPADDQLAEKPIDQLTVYFNKPVDASSFTRADIELRYEGTKLNTEIPIAAKNDSTFTLNTSSLTKNGFYMLSVNTDSIRDREGFWGYEGQQVRWMLFKDGLVHYNISAWPSEAAGTVSSSENSSEGSMGYGDEITLTANPGEGHEFDYWGTESSGQNSGSGIRPMKSKAPTAARSEKDFTRISSENPLHYALRRDEKIVAVFKPKTYKLRVNCKAEEGTTSCGSGVYDYGSVVNIKATANEGYSLIGFVVEGDTVKADETQLTVDKDINVDVVFKNCTPQGVLMLEDAEYLPVSIELANVTLKRTFRKNSWNTICLPCPVQNPANVFGTGTVVARLTGVSNGYMRFSIVNNMEANVPYLIQVGSLNNSSVGEKSTRTSFYSIESTTVVAPTSQPQDVQQNVAFLGTYSPLVLPRNDGYYYISSDMVYYVDAAANVPMGRFRGYFHLTGNNPTRMGLVFGDTPTGIDECETAGKYDVYNLAGICVRKAGESLKGLLPGIYIIGGKKTIIR</sequence>
<evidence type="ECO:0000256" key="1">
    <source>
        <dbReference type="SAM" id="SignalP"/>
    </source>
</evidence>
<comment type="caution">
    <text evidence="3">The sequence shown here is derived from an EMBL/GenBank/DDBJ whole genome shotgun (WGS) entry which is preliminary data.</text>
</comment>